<feature type="compositionally biased region" description="Low complexity" evidence="1">
    <location>
        <begin position="230"/>
        <end position="243"/>
    </location>
</feature>
<dbReference type="RefSeq" id="WP_377328513.1">
    <property type="nucleotide sequence ID" value="NZ_JBHUMZ010000019.1"/>
</dbReference>
<proteinExistence type="predicted"/>
<keyword evidence="4" id="KW-1185">Reference proteome</keyword>
<dbReference type="SMART" id="SM00858">
    <property type="entry name" value="SAF"/>
    <property type="match status" value="1"/>
</dbReference>
<dbReference type="Pfam" id="PF08666">
    <property type="entry name" value="SAF"/>
    <property type="match status" value="1"/>
</dbReference>
<feature type="domain" description="SAF" evidence="2">
    <location>
        <begin position="41"/>
        <end position="103"/>
    </location>
</feature>
<organism evidence="3 4">
    <name type="scientific">Piscibacillus salipiscarius</name>
    <dbReference type="NCBI Taxonomy" id="299480"/>
    <lineage>
        <taxon>Bacteria</taxon>
        <taxon>Bacillati</taxon>
        <taxon>Bacillota</taxon>
        <taxon>Bacilli</taxon>
        <taxon>Bacillales</taxon>
        <taxon>Bacillaceae</taxon>
        <taxon>Piscibacillus</taxon>
    </lineage>
</organism>
<feature type="compositionally biased region" description="Acidic residues" evidence="1">
    <location>
        <begin position="217"/>
        <end position="229"/>
    </location>
</feature>
<dbReference type="InterPro" id="IPR013974">
    <property type="entry name" value="SAF"/>
</dbReference>
<dbReference type="EMBL" id="JBHUMZ010000019">
    <property type="protein sequence ID" value="MFD2638760.1"/>
    <property type="molecule type" value="Genomic_DNA"/>
</dbReference>
<gene>
    <name evidence="3" type="ORF">ACFSW4_07790</name>
</gene>
<evidence type="ECO:0000256" key="1">
    <source>
        <dbReference type="SAM" id="MobiDB-lite"/>
    </source>
</evidence>
<accession>A0ABW5QBA6</accession>
<evidence type="ECO:0000313" key="3">
    <source>
        <dbReference type="EMBL" id="MFD2638760.1"/>
    </source>
</evidence>
<comment type="caution">
    <text evidence="3">The sequence shown here is derived from an EMBL/GenBank/DDBJ whole genome shotgun (WGS) entry which is preliminary data.</text>
</comment>
<sequence>MLESKRKALIFLLLAIILAATSGYLILQKVQSLNEDLGTFVTVYKANGDIASRKIITASDVTTEQIPQRYLRDDYITSESQLTNMVSLVPLTEGDIITDTMLKEASAITSENTRLITLIQSERIFFDEALAPGDRVDIVVSHEFNNEPVTEVFMENVNVIQTSKDDETNNFLAARVEIPFDRVTELIHLQNYADSLRIVRASVGKNIQDSLPQQQSEGEESSEENESSEQSEQTNNEQNNNESNQEKSQEETNQNDSSEE</sequence>
<name>A0ABW5QBA6_9BACI</name>
<feature type="region of interest" description="Disordered" evidence="1">
    <location>
        <begin position="209"/>
        <end position="260"/>
    </location>
</feature>
<reference evidence="4" key="1">
    <citation type="journal article" date="2019" name="Int. J. Syst. Evol. Microbiol.">
        <title>The Global Catalogue of Microorganisms (GCM) 10K type strain sequencing project: providing services to taxonomists for standard genome sequencing and annotation.</title>
        <authorList>
            <consortium name="The Broad Institute Genomics Platform"/>
            <consortium name="The Broad Institute Genome Sequencing Center for Infectious Disease"/>
            <person name="Wu L."/>
            <person name="Ma J."/>
        </authorList>
    </citation>
    <scope>NUCLEOTIDE SEQUENCE [LARGE SCALE GENOMIC DNA]</scope>
    <source>
        <strain evidence="4">TISTR 1571</strain>
    </source>
</reference>
<feature type="compositionally biased region" description="Low complexity" evidence="1">
    <location>
        <begin position="251"/>
        <end position="260"/>
    </location>
</feature>
<protein>
    <submittedName>
        <fullName evidence="3">SAF domain-containing protein</fullName>
    </submittedName>
</protein>
<evidence type="ECO:0000259" key="2">
    <source>
        <dbReference type="SMART" id="SM00858"/>
    </source>
</evidence>
<dbReference type="Proteomes" id="UP001597452">
    <property type="component" value="Unassembled WGS sequence"/>
</dbReference>
<dbReference type="Gene3D" id="3.90.1210.10">
    <property type="entry name" value="Antifreeze-like/N-acetylneuraminic acid synthase C-terminal domain"/>
    <property type="match status" value="1"/>
</dbReference>
<evidence type="ECO:0000313" key="4">
    <source>
        <dbReference type="Proteomes" id="UP001597452"/>
    </source>
</evidence>
<dbReference type="CDD" id="cd11614">
    <property type="entry name" value="SAF_CpaB_FlgA_like"/>
    <property type="match status" value="1"/>
</dbReference>